<dbReference type="STRING" id="590998.Celf_0813"/>
<dbReference type="GO" id="GO:0006950">
    <property type="term" value="P:response to stress"/>
    <property type="evidence" value="ECO:0007669"/>
    <property type="project" value="TreeGrafter"/>
</dbReference>
<feature type="domain" description="HTH marR-type" evidence="1">
    <location>
        <begin position="26"/>
        <end position="159"/>
    </location>
</feature>
<name>F4H031_CELFA</name>
<dbReference type="InterPro" id="IPR039422">
    <property type="entry name" value="MarR/SlyA-like"/>
</dbReference>
<dbReference type="RefSeq" id="WP_013769982.1">
    <property type="nucleotide sequence ID" value="NC_015514.1"/>
</dbReference>
<dbReference type="Gene3D" id="1.10.10.10">
    <property type="entry name" value="Winged helix-like DNA-binding domain superfamily/Winged helix DNA-binding domain"/>
    <property type="match status" value="1"/>
</dbReference>
<dbReference type="AlphaFoldDB" id="F4H031"/>
<reference evidence="2 3" key="1">
    <citation type="submission" date="2011-04" db="EMBL/GenBank/DDBJ databases">
        <title>Complete sequence of Cellulomonas fimi ATCC 484.</title>
        <authorList>
            <consortium name="US DOE Joint Genome Institute"/>
            <person name="Lucas S."/>
            <person name="Han J."/>
            <person name="Lapidus A."/>
            <person name="Cheng J.-F."/>
            <person name="Goodwin L."/>
            <person name="Pitluck S."/>
            <person name="Peters L."/>
            <person name="Chertkov O."/>
            <person name="Detter J.C."/>
            <person name="Han C."/>
            <person name="Tapia R."/>
            <person name="Land M."/>
            <person name="Hauser L."/>
            <person name="Kyrpides N."/>
            <person name="Ivanova N."/>
            <person name="Ovchinnikova G."/>
            <person name="Pagani I."/>
            <person name="Mead D."/>
            <person name="Brumm P."/>
            <person name="Woyke T."/>
        </authorList>
    </citation>
    <scope>NUCLEOTIDE SEQUENCE [LARGE SCALE GENOMIC DNA]</scope>
    <source>
        <strain evidence="3">ATCC 484 / DSM 20113 / JCM 1341 / NBRC 15513 / NCIMB 8980 / NCTC 7547</strain>
    </source>
</reference>
<dbReference type="GO" id="GO:0003700">
    <property type="term" value="F:DNA-binding transcription factor activity"/>
    <property type="evidence" value="ECO:0007669"/>
    <property type="project" value="InterPro"/>
</dbReference>
<dbReference type="SUPFAM" id="SSF46785">
    <property type="entry name" value="Winged helix' DNA-binding domain"/>
    <property type="match status" value="1"/>
</dbReference>
<dbReference type="KEGG" id="cfi:Celf_0813"/>
<dbReference type="InterPro" id="IPR036390">
    <property type="entry name" value="WH_DNA-bd_sf"/>
</dbReference>
<organism evidence="2 3">
    <name type="scientific">Cellulomonas fimi (strain ATCC 484 / DSM 20113 / JCM 1341 / CCUG 24087 / LMG 16345 / NBRC 15513 / NCIMB 8980 / NCTC 7547 / NRS-133)</name>
    <dbReference type="NCBI Taxonomy" id="590998"/>
    <lineage>
        <taxon>Bacteria</taxon>
        <taxon>Bacillati</taxon>
        <taxon>Actinomycetota</taxon>
        <taxon>Actinomycetes</taxon>
        <taxon>Micrococcales</taxon>
        <taxon>Cellulomonadaceae</taxon>
        <taxon>Cellulomonas</taxon>
    </lineage>
</organism>
<dbReference type="PROSITE" id="PS50995">
    <property type="entry name" value="HTH_MARR_2"/>
    <property type="match status" value="1"/>
</dbReference>
<dbReference type="SMART" id="SM00347">
    <property type="entry name" value="HTH_MARR"/>
    <property type="match status" value="1"/>
</dbReference>
<protein>
    <submittedName>
        <fullName evidence="2">Regulatory protein MarR</fullName>
    </submittedName>
</protein>
<proteinExistence type="predicted"/>
<evidence type="ECO:0000313" key="3">
    <source>
        <dbReference type="Proteomes" id="UP000008460"/>
    </source>
</evidence>
<evidence type="ECO:0000259" key="1">
    <source>
        <dbReference type="PROSITE" id="PS50995"/>
    </source>
</evidence>
<dbReference type="InterPro" id="IPR000835">
    <property type="entry name" value="HTH_MarR-typ"/>
</dbReference>
<keyword evidence="3" id="KW-1185">Reference proteome</keyword>
<dbReference type="Proteomes" id="UP000008460">
    <property type="component" value="Chromosome"/>
</dbReference>
<dbReference type="PANTHER" id="PTHR33164:SF104">
    <property type="entry name" value="TRANSCRIPTIONAL REGULATORY PROTEIN"/>
    <property type="match status" value="1"/>
</dbReference>
<accession>F4H031</accession>
<dbReference type="InterPro" id="IPR036388">
    <property type="entry name" value="WH-like_DNA-bd_sf"/>
</dbReference>
<dbReference type="PANTHER" id="PTHR33164">
    <property type="entry name" value="TRANSCRIPTIONAL REGULATOR, MARR FAMILY"/>
    <property type="match status" value="1"/>
</dbReference>
<dbReference type="eggNOG" id="COG1846">
    <property type="taxonomic scope" value="Bacteria"/>
</dbReference>
<evidence type="ECO:0000313" key="2">
    <source>
        <dbReference type="EMBL" id="AEE44953.1"/>
    </source>
</evidence>
<sequence length="173" mass="18413">MATTRPDARAVADAWRRELPGVPTRSVAVVWAVKTVASELRRARERALHAQQVDPATLDLLSTLRRSGSPYTLTTRALAERCLVSAGAVSQRVARAEEDGLVVRTPGPGRSVEVALTGAGHRVVERVAQHVLDADDALTAALTDDELGTLEALLGRWADAIRGPATAGRRPDA</sequence>
<dbReference type="HOGENOM" id="CLU_083287_27_5_11"/>
<dbReference type="Pfam" id="PF12802">
    <property type="entry name" value="MarR_2"/>
    <property type="match status" value="1"/>
</dbReference>
<gene>
    <name evidence="2" type="ordered locus">Celf_0813</name>
</gene>
<dbReference type="EMBL" id="CP002666">
    <property type="protein sequence ID" value="AEE44953.1"/>
    <property type="molecule type" value="Genomic_DNA"/>
</dbReference>